<evidence type="ECO:0000313" key="2">
    <source>
        <dbReference type="EMBL" id="KAK2616446.1"/>
    </source>
</evidence>
<dbReference type="InterPro" id="IPR001810">
    <property type="entry name" value="F-box_dom"/>
</dbReference>
<dbReference type="EMBL" id="JASWJB010000006">
    <property type="protein sequence ID" value="KAK2616446.1"/>
    <property type="molecule type" value="Genomic_DNA"/>
</dbReference>
<reference evidence="2" key="1">
    <citation type="submission" date="2023-06" db="EMBL/GenBank/DDBJ databases">
        <title>Conoideocrella luteorostrata (Hypocreales: Clavicipitaceae), a potential biocontrol fungus for elongate hemlock scale in United States Christmas tree production areas.</title>
        <authorList>
            <person name="Barrett H."/>
            <person name="Lovett B."/>
            <person name="Macias A.M."/>
            <person name="Stajich J.E."/>
            <person name="Kasson M.T."/>
        </authorList>
    </citation>
    <scope>NUCLEOTIDE SEQUENCE</scope>
    <source>
        <strain evidence="2">ARSEF 14590</strain>
    </source>
</reference>
<dbReference type="Proteomes" id="UP001251528">
    <property type="component" value="Unassembled WGS sequence"/>
</dbReference>
<evidence type="ECO:0000313" key="3">
    <source>
        <dbReference type="Proteomes" id="UP001251528"/>
    </source>
</evidence>
<gene>
    <name evidence="2" type="ORF">QQS21_000688</name>
</gene>
<protein>
    <recommendedName>
        <fullName evidence="1">F-box domain-containing protein</fullName>
    </recommendedName>
</protein>
<dbReference type="AlphaFoldDB" id="A0AAJ0G2M0"/>
<accession>A0AAJ0G2M0</accession>
<dbReference type="InterPro" id="IPR036404">
    <property type="entry name" value="Jacalin-like_lectin_dom_sf"/>
</dbReference>
<organism evidence="2 3">
    <name type="scientific">Conoideocrella luteorostrata</name>
    <dbReference type="NCBI Taxonomy" id="1105319"/>
    <lineage>
        <taxon>Eukaryota</taxon>
        <taxon>Fungi</taxon>
        <taxon>Dikarya</taxon>
        <taxon>Ascomycota</taxon>
        <taxon>Pezizomycotina</taxon>
        <taxon>Sordariomycetes</taxon>
        <taxon>Hypocreomycetidae</taxon>
        <taxon>Hypocreales</taxon>
        <taxon>Clavicipitaceae</taxon>
        <taxon>Conoideocrella</taxon>
    </lineage>
</organism>
<dbReference type="PROSITE" id="PS50181">
    <property type="entry name" value="FBOX"/>
    <property type="match status" value="1"/>
</dbReference>
<feature type="domain" description="F-box" evidence="1">
    <location>
        <begin position="215"/>
        <end position="261"/>
    </location>
</feature>
<dbReference type="Gene3D" id="2.100.10.30">
    <property type="entry name" value="Jacalin-like lectin domain"/>
    <property type="match status" value="1"/>
</dbReference>
<sequence length="926" mass="103148">MGGADVYCALCGGPLCPQWWEEQEDNDDAGSDGGEEYDSTLRPEDRIMNWLRDVRLICENPNSPNPMKVYISGVASHEDHGIFDVGAGHDPNFPRDLQGPINAYSWTHENPLAIPFHWPCYCLLCKAVGQDELDKESLYAALKGLAHTEEYENALNIDYGPVSEFQEQYWVCQRGYEYLMFSPCNVPPLDAYYSGLPKVKSQPKGANISKATDTTDIFARLPPETQLLILGFLDISDVLHLRAASSSVFNLDLRNSFWRTRVSHDMPWLYDIPALQSRRLIDSIDWAQVYKDLYIASSDTAGKDKIIHGLVNRRRIWQTILPQVTKPYLVLLRGKTSAAAEPVAFQDATATKAPRLILPDPKQVNVAKQALATDYFELATLCPVLHVSWSKSGDLMDIAVGARNLDPRDRGATNEIEFPDDDWLTGFIATTREDLREDNGDPVVRRVIGLEIIYGHRDSVKLGNQAGDKRLIHVSQRRFAVGIKTEIGADGRLSKLSILQQPCSKVYNAPKITSQVRNELNLGAGKWLWRNEVLPPPLRATQYSAGYWNHDMQPDVSPMEALVFGTTEEELADITSLSADTQFGAFQVTYGNRSTRSIGPRPQALKTLKIDGRGGERIVELTQTTGHIPGFIRFVTNRDRQLIVGHQEGEQVVWPPTGTLAGFYGWWSKRQHPSSTFGAIGCLYDTINAHSDVTGNAPVGHTDLNGYYWEPSAPQPEIRESGPIWGAREADEPAWRSRPRIPGPMSVVCFLDCTRPVAEISSTLCHSTNAPQLTMCGITFKYVDNGEEVSVGPDIFPPPPSDNEGANGQHWCWCEFAHKNDVIKKQMAETSHFVRSVNKFHNLKLKSLRIWLSEGGNLLALQFMGDGCDMPIWTRATQDLGDPAGEIRFFASGGEASGIKLFFNSDNRAVSREDSIVVAVQAMKAK</sequence>
<proteinExistence type="predicted"/>
<dbReference type="SUPFAM" id="SSF51101">
    <property type="entry name" value="Mannose-binding lectins"/>
    <property type="match status" value="1"/>
</dbReference>
<comment type="caution">
    <text evidence="2">The sequence shown here is derived from an EMBL/GenBank/DDBJ whole genome shotgun (WGS) entry which is preliminary data.</text>
</comment>
<dbReference type="InterPro" id="IPR036047">
    <property type="entry name" value="F-box-like_dom_sf"/>
</dbReference>
<dbReference type="SUPFAM" id="SSF81383">
    <property type="entry name" value="F-box domain"/>
    <property type="match status" value="1"/>
</dbReference>
<name>A0AAJ0G2M0_9HYPO</name>
<keyword evidence="3" id="KW-1185">Reference proteome</keyword>
<evidence type="ECO:0000259" key="1">
    <source>
        <dbReference type="PROSITE" id="PS50181"/>
    </source>
</evidence>